<organism evidence="2 3">
    <name type="scientific">Erythrobacter rubeus</name>
    <dbReference type="NCBI Taxonomy" id="2760803"/>
    <lineage>
        <taxon>Bacteria</taxon>
        <taxon>Pseudomonadati</taxon>
        <taxon>Pseudomonadota</taxon>
        <taxon>Alphaproteobacteria</taxon>
        <taxon>Sphingomonadales</taxon>
        <taxon>Erythrobacteraceae</taxon>
        <taxon>Erythrobacter/Porphyrobacter group</taxon>
        <taxon>Erythrobacter</taxon>
    </lineage>
</organism>
<evidence type="ECO:0000256" key="1">
    <source>
        <dbReference type="SAM" id="SignalP"/>
    </source>
</evidence>
<feature type="signal peptide" evidence="1">
    <location>
        <begin position="1"/>
        <end position="21"/>
    </location>
</feature>
<protein>
    <submittedName>
        <fullName evidence="2">Uncharacterized protein</fullName>
    </submittedName>
</protein>
<evidence type="ECO:0000313" key="3">
    <source>
        <dbReference type="Proteomes" id="UP000635384"/>
    </source>
</evidence>
<dbReference type="Proteomes" id="UP000635384">
    <property type="component" value="Unassembled WGS sequence"/>
</dbReference>
<dbReference type="RefSeq" id="WP_190787638.1">
    <property type="nucleotide sequence ID" value="NZ_JACXLC010000001.1"/>
</dbReference>
<evidence type="ECO:0000313" key="2">
    <source>
        <dbReference type="EMBL" id="MBD2842151.1"/>
    </source>
</evidence>
<accession>A0ABR8KND8</accession>
<comment type="caution">
    <text evidence="2">The sequence shown here is derived from an EMBL/GenBank/DDBJ whole genome shotgun (WGS) entry which is preliminary data.</text>
</comment>
<name>A0ABR8KND8_9SPHN</name>
<gene>
    <name evidence="2" type="ORF">IB285_07760</name>
</gene>
<dbReference type="EMBL" id="JACXLC010000001">
    <property type="protein sequence ID" value="MBD2842151.1"/>
    <property type="molecule type" value="Genomic_DNA"/>
</dbReference>
<keyword evidence="1" id="KW-0732">Signal</keyword>
<keyword evidence="3" id="KW-1185">Reference proteome</keyword>
<reference evidence="2 3" key="1">
    <citation type="submission" date="2020-09" db="EMBL/GenBank/DDBJ databases">
        <authorList>
            <person name="Yoon J.-W."/>
        </authorList>
    </citation>
    <scope>NUCLEOTIDE SEQUENCE [LARGE SCALE GENOMIC DNA]</scope>
    <source>
        <strain evidence="2 3">KMU-140</strain>
    </source>
</reference>
<sequence length="265" mass="29050">MRTTRRTAMLGSLAAASGAGAASQTLASCAPESSSSPDDLTKVSVIGAIHGTHRTSELYSLDVLREAVRRFDPDIVLSEICPDRIKAARTSFAETGEVTEPRTRVFPELTDVAFPLSVELDYSIAGTAGWTQKIADDRAAALKRIEDDPARASQWAEHQTARAQYSEALDGRGQDPRFIHTPEYDVIVQSAQTPYQIYFDPDLGPGGWTRINRAHTDLIEQTLDTISGQGLKALVIFGAWHKYMIERALMLRSDVELTSARPLFG</sequence>
<feature type="chain" id="PRO_5045754372" evidence="1">
    <location>
        <begin position="22"/>
        <end position="265"/>
    </location>
</feature>
<proteinExistence type="predicted"/>
<dbReference type="PROSITE" id="PS51257">
    <property type="entry name" value="PROKAR_LIPOPROTEIN"/>
    <property type="match status" value="1"/>
</dbReference>